<dbReference type="Pfam" id="PF00106">
    <property type="entry name" value="adh_short"/>
    <property type="match status" value="1"/>
</dbReference>
<dbReference type="Gene3D" id="3.40.50.720">
    <property type="entry name" value="NAD(P)-binding Rossmann-like Domain"/>
    <property type="match status" value="1"/>
</dbReference>
<accession>A0AAN6WT80</accession>
<evidence type="ECO:0000313" key="4">
    <source>
        <dbReference type="EMBL" id="KAK4187664.1"/>
    </source>
</evidence>
<dbReference type="InterPro" id="IPR002347">
    <property type="entry name" value="SDR_fam"/>
</dbReference>
<protein>
    <submittedName>
        <fullName evidence="4">Short chain dehydrogenase reductase</fullName>
    </submittedName>
</protein>
<keyword evidence="5" id="KW-1185">Reference proteome</keyword>
<dbReference type="InterPro" id="IPR052178">
    <property type="entry name" value="Sec_Metab_Biosynth_SDR"/>
</dbReference>
<organism evidence="4 5">
    <name type="scientific">Podospora australis</name>
    <dbReference type="NCBI Taxonomy" id="1536484"/>
    <lineage>
        <taxon>Eukaryota</taxon>
        <taxon>Fungi</taxon>
        <taxon>Dikarya</taxon>
        <taxon>Ascomycota</taxon>
        <taxon>Pezizomycotina</taxon>
        <taxon>Sordariomycetes</taxon>
        <taxon>Sordariomycetidae</taxon>
        <taxon>Sordariales</taxon>
        <taxon>Podosporaceae</taxon>
        <taxon>Podospora</taxon>
    </lineage>
</organism>
<dbReference type="Proteomes" id="UP001302126">
    <property type="component" value="Unassembled WGS sequence"/>
</dbReference>
<name>A0AAN6WT80_9PEZI</name>
<dbReference type="CDD" id="cd05233">
    <property type="entry name" value="SDR_c"/>
    <property type="match status" value="1"/>
</dbReference>
<reference evidence="4" key="1">
    <citation type="journal article" date="2023" name="Mol. Phylogenet. Evol.">
        <title>Genome-scale phylogeny and comparative genomics of the fungal order Sordariales.</title>
        <authorList>
            <person name="Hensen N."/>
            <person name="Bonometti L."/>
            <person name="Westerberg I."/>
            <person name="Brannstrom I.O."/>
            <person name="Guillou S."/>
            <person name="Cros-Aarteil S."/>
            <person name="Calhoun S."/>
            <person name="Haridas S."/>
            <person name="Kuo A."/>
            <person name="Mondo S."/>
            <person name="Pangilinan J."/>
            <person name="Riley R."/>
            <person name="LaButti K."/>
            <person name="Andreopoulos B."/>
            <person name="Lipzen A."/>
            <person name="Chen C."/>
            <person name="Yan M."/>
            <person name="Daum C."/>
            <person name="Ng V."/>
            <person name="Clum A."/>
            <person name="Steindorff A."/>
            <person name="Ohm R.A."/>
            <person name="Martin F."/>
            <person name="Silar P."/>
            <person name="Natvig D.O."/>
            <person name="Lalanne C."/>
            <person name="Gautier V."/>
            <person name="Ament-Velasquez S.L."/>
            <person name="Kruys A."/>
            <person name="Hutchinson M.I."/>
            <person name="Powell A.J."/>
            <person name="Barry K."/>
            <person name="Miller A.N."/>
            <person name="Grigoriev I.V."/>
            <person name="Debuchy R."/>
            <person name="Gladieux P."/>
            <person name="Hiltunen Thoren M."/>
            <person name="Johannesson H."/>
        </authorList>
    </citation>
    <scope>NUCLEOTIDE SEQUENCE</scope>
    <source>
        <strain evidence="4">PSN309</strain>
    </source>
</reference>
<sequence length="306" mass="32586">MPGLDSDTLGLDIESYRTFTKTWHNSPYPFISPSRPELSAAGKNVVVTGGGTGIGQAIAIAFAQAGATSVTIIGRRLEKLTSGVTAIQDAATTANSTTQVFYQQADLVSREETTKAFQAIASQVPGGKLHVLVSNAGMTMSEARVGPIAYATDDNLLSAFQGFVLTAIHAIQAFLPLVVANENPVILSTSTCFAHWPATGVPLGLYSANRAALLKLTDYIQKENPHVRVVSVQPGWVASEANGFQKEATDSADLPGQFYLWLASREAEFLKGKFVWANWDAEELLERAEGIGAGKLLTTVLEGVDN</sequence>
<dbReference type="SUPFAM" id="SSF51735">
    <property type="entry name" value="NAD(P)-binding Rossmann-fold domains"/>
    <property type="match status" value="1"/>
</dbReference>
<dbReference type="PANTHER" id="PTHR43618">
    <property type="entry name" value="7-ALPHA-HYDROXYSTEROID DEHYDROGENASE"/>
    <property type="match status" value="1"/>
</dbReference>
<gene>
    <name evidence="4" type="ORF">QBC35DRAFT_410084</name>
</gene>
<keyword evidence="2" id="KW-0521">NADP</keyword>
<reference evidence="4" key="2">
    <citation type="submission" date="2023-05" db="EMBL/GenBank/DDBJ databases">
        <authorList>
            <consortium name="Lawrence Berkeley National Laboratory"/>
            <person name="Steindorff A."/>
            <person name="Hensen N."/>
            <person name="Bonometti L."/>
            <person name="Westerberg I."/>
            <person name="Brannstrom I.O."/>
            <person name="Guillou S."/>
            <person name="Cros-Aarteil S."/>
            <person name="Calhoun S."/>
            <person name="Haridas S."/>
            <person name="Kuo A."/>
            <person name="Mondo S."/>
            <person name="Pangilinan J."/>
            <person name="Riley R."/>
            <person name="Labutti K."/>
            <person name="Andreopoulos B."/>
            <person name="Lipzen A."/>
            <person name="Chen C."/>
            <person name="Yanf M."/>
            <person name="Daum C."/>
            <person name="Ng V."/>
            <person name="Clum A."/>
            <person name="Ohm R."/>
            <person name="Martin F."/>
            <person name="Silar P."/>
            <person name="Natvig D."/>
            <person name="Lalanne C."/>
            <person name="Gautier V."/>
            <person name="Ament-Velasquez S.L."/>
            <person name="Kruys A."/>
            <person name="Hutchinson M.I."/>
            <person name="Powell A.J."/>
            <person name="Barry K."/>
            <person name="Miller A.N."/>
            <person name="Grigoriev I.V."/>
            <person name="Debuchy R."/>
            <person name="Gladieux P."/>
            <person name="Thoren M.H."/>
            <person name="Johannesson H."/>
        </authorList>
    </citation>
    <scope>NUCLEOTIDE SEQUENCE</scope>
    <source>
        <strain evidence="4">PSN309</strain>
    </source>
</reference>
<dbReference type="PANTHER" id="PTHR43618:SF8">
    <property type="entry name" value="7ALPHA-HYDROXYSTEROID DEHYDROGENASE"/>
    <property type="match status" value="1"/>
</dbReference>
<keyword evidence="3" id="KW-0560">Oxidoreductase</keyword>
<proteinExistence type="inferred from homology"/>
<evidence type="ECO:0000256" key="3">
    <source>
        <dbReference type="ARBA" id="ARBA00023002"/>
    </source>
</evidence>
<comment type="similarity">
    <text evidence="1">Belongs to the short-chain dehydrogenases/reductases (SDR) family.</text>
</comment>
<dbReference type="AlphaFoldDB" id="A0AAN6WT80"/>
<dbReference type="EMBL" id="MU864399">
    <property type="protein sequence ID" value="KAK4187664.1"/>
    <property type="molecule type" value="Genomic_DNA"/>
</dbReference>
<dbReference type="PRINTS" id="PR00081">
    <property type="entry name" value="GDHRDH"/>
</dbReference>
<evidence type="ECO:0000313" key="5">
    <source>
        <dbReference type="Proteomes" id="UP001302126"/>
    </source>
</evidence>
<evidence type="ECO:0000256" key="2">
    <source>
        <dbReference type="ARBA" id="ARBA00022857"/>
    </source>
</evidence>
<comment type="caution">
    <text evidence="4">The sequence shown here is derived from an EMBL/GenBank/DDBJ whole genome shotgun (WGS) entry which is preliminary data.</text>
</comment>
<dbReference type="InterPro" id="IPR036291">
    <property type="entry name" value="NAD(P)-bd_dom_sf"/>
</dbReference>
<dbReference type="GO" id="GO:0016491">
    <property type="term" value="F:oxidoreductase activity"/>
    <property type="evidence" value="ECO:0007669"/>
    <property type="project" value="UniProtKB-KW"/>
</dbReference>
<evidence type="ECO:0000256" key="1">
    <source>
        <dbReference type="ARBA" id="ARBA00006484"/>
    </source>
</evidence>